<proteinExistence type="predicted"/>
<dbReference type="Gene3D" id="3.40.50.300">
    <property type="entry name" value="P-loop containing nucleotide triphosphate hydrolases"/>
    <property type="match status" value="1"/>
</dbReference>
<reference evidence="1 2" key="1">
    <citation type="submission" date="2015-09" db="EMBL/GenBank/DDBJ databases">
        <authorList>
            <consortium name="Pathogen Informatics"/>
        </authorList>
    </citation>
    <scope>NUCLEOTIDE SEQUENCE [LARGE SCALE GENOMIC DNA]</scope>
    <source>
        <strain evidence="1 2">2789STDY5834970</strain>
    </source>
</reference>
<accession>A0A173R5L9</accession>
<dbReference type="RefSeq" id="WP_055184632.1">
    <property type="nucleotide sequence ID" value="NZ_CYXN01000001.1"/>
</dbReference>
<dbReference type="Pfam" id="PF02283">
    <property type="entry name" value="CobU"/>
    <property type="match status" value="1"/>
</dbReference>
<gene>
    <name evidence="1" type="ORF">ERS852582_00274</name>
</gene>
<dbReference type="GO" id="GO:0009236">
    <property type="term" value="P:cobalamin biosynthetic process"/>
    <property type="evidence" value="ECO:0007669"/>
    <property type="project" value="UniProtKB-UniPathway"/>
</dbReference>
<name>A0A173R5L9_9FIRM</name>
<dbReference type="GO" id="GO:0000166">
    <property type="term" value="F:nucleotide binding"/>
    <property type="evidence" value="ECO:0007669"/>
    <property type="project" value="InterPro"/>
</dbReference>
<keyword evidence="1" id="KW-0808">Transferase</keyword>
<evidence type="ECO:0000313" key="1">
    <source>
        <dbReference type="EMBL" id="CUM73132.1"/>
    </source>
</evidence>
<dbReference type="Proteomes" id="UP000095649">
    <property type="component" value="Unassembled WGS sequence"/>
</dbReference>
<dbReference type="GO" id="GO:0043752">
    <property type="term" value="F:adenosylcobinamide kinase activity"/>
    <property type="evidence" value="ECO:0007669"/>
    <property type="project" value="InterPro"/>
</dbReference>
<dbReference type="InterPro" id="IPR027417">
    <property type="entry name" value="P-loop_NTPase"/>
</dbReference>
<dbReference type="UniPathway" id="UPA00148">
    <property type="reaction ID" value="UER00236"/>
</dbReference>
<dbReference type="InterPro" id="IPR003203">
    <property type="entry name" value="CobU/CobP"/>
</dbReference>
<dbReference type="SUPFAM" id="SSF52540">
    <property type="entry name" value="P-loop containing nucleoside triphosphate hydrolases"/>
    <property type="match status" value="1"/>
</dbReference>
<sequence length="108" mass="11368">MIFITGPLYSGKRTFARTLPGRCIADAQQLAAGCKDNAELEKLADKLSAYDIVLSTEVGGGVVPVDPAERTARENAGRLACLLAARAACVVQMFCGIPTVLKGELPEC</sequence>
<dbReference type="AlphaFoldDB" id="A0A173R5L9"/>
<keyword evidence="1" id="KW-0548">Nucleotidyltransferase</keyword>
<dbReference type="EMBL" id="CYXN01000001">
    <property type="protein sequence ID" value="CUM73132.1"/>
    <property type="molecule type" value="Genomic_DNA"/>
</dbReference>
<protein>
    <submittedName>
        <fullName evidence="1">Adenosylcobinamide kinase/adenosylcobinamide-phosphate guanylyltransferase</fullName>
    </submittedName>
</protein>
<evidence type="ECO:0000313" key="2">
    <source>
        <dbReference type="Proteomes" id="UP000095649"/>
    </source>
</evidence>
<dbReference type="OrthoDB" id="1766664at2"/>
<dbReference type="GO" id="GO:0016779">
    <property type="term" value="F:nucleotidyltransferase activity"/>
    <property type="evidence" value="ECO:0007669"/>
    <property type="project" value="UniProtKB-KW"/>
</dbReference>
<keyword evidence="1" id="KW-0418">Kinase</keyword>
<organism evidence="1 2">
    <name type="scientific">Faecalibacterium prausnitzii</name>
    <dbReference type="NCBI Taxonomy" id="853"/>
    <lineage>
        <taxon>Bacteria</taxon>
        <taxon>Bacillati</taxon>
        <taxon>Bacillota</taxon>
        <taxon>Clostridia</taxon>
        <taxon>Eubacteriales</taxon>
        <taxon>Oscillospiraceae</taxon>
        <taxon>Faecalibacterium</taxon>
    </lineage>
</organism>